<evidence type="ECO:0000313" key="13">
    <source>
        <dbReference type="Proteomes" id="UP001652583"/>
    </source>
</evidence>
<dbReference type="Pfam" id="PF13912">
    <property type="entry name" value="zf-C2H2_6"/>
    <property type="match status" value="1"/>
</dbReference>
<keyword evidence="6" id="KW-0805">Transcription regulation</keyword>
<keyword evidence="4 9" id="KW-0863">Zinc-finger</keyword>
<dbReference type="SMART" id="SM00355">
    <property type="entry name" value="ZnF_C2H2"/>
    <property type="match status" value="8"/>
</dbReference>
<keyword evidence="2" id="KW-0479">Metal-binding</keyword>
<dbReference type="SMART" id="SM00317">
    <property type="entry name" value="SET"/>
    <property type="match status" value="1"/>
</dbReference>
<comment type="subcellular location">
    <subcellularLocation>
        <location evidence="1">Nucleus</location>
    </subcellularLocation>
</comment>
<sequence>MRSKGRARKLATNNECVYGSYPEIPLEEMPDADGVASTPSLNIQEPCSPATSSEAFTPKEGSPYKAPIYIPDDIPIPAEFELRESNMPGAGLGIWTKRKIEAGEKFGPYVGEQRSNLKDPSYGWEILDEFCNVKFCVDASQPDVGSWLKYIRFAGCYDQHNLVACQINDQIFYRVVTDIAPGEELLLFMKSEDYPHETMAPDIHEERQYRCEDCDQLFESKAELADHQKFPCSTPHSAFSMVEEDFQQKLESENDLREIHAIQECKECDQVFPDLQSLEKHMLSHTEEREYKCDQCPKAFNWKSNLIRHQMSHDSGKHYECENCAKQVFTDPSNLQRHIRSQHVGARAHACPECGKTFATSSGLKQHKHIHSSVKPFISFSQSMYPFPDRDLRSLPLKMEPQSPSEVKKLQKGSSESPFDLTTKRKDEKPLTPVPSKPPATPATSQDQPLDLSMGSRSRASGTKLTEPRKNHVFGEKKGSSIEPRPASDGSLQHARPTPFFMDPIYRVEKRKLTDPLEALKEKYLRPSPGFLFHPQFQLPDQRTWMSAIENMAEKLENFSALKPEASELLQSVPSMFNFRAPPNALPENLLRKGKERYTCRYCGKIFPRSANLTRHLRTHTGEQPYRCKYCDRSFSISSNLQRHVRNIHNKEKPFKCHLCDRCFGQQTNLDRHLKKHENGNMSGTATSSPHSELESTGAILDDKEDAYFTEIRNFIGNSNHSSQSPRNTEERMNGSHFKDEKALVTSQNSDLLDDEEVEDEVLLDEEDEDNDITGKTGKEPVTSNLHEGNPEDEYEEASALEMSCKTSPVRYKEEEYKTGLSALDHIRHFTDSLKMRKMEDNQYTEAELSSFSASHVPEELKQPLHRKSKSQAYAMMLSLSDKESLHSTSHSSSNVWHSMARAAAESSAIQSISHV</sequence>
<keyword evidence="13" id="KW-1185">Reference proteome</keyword>
<dbReference type="Proteomes" id="UP001652583">
    <property type="component" value="Chromosome C2"/>
</dbReference>
<feature type="domain" description="SET" evidence="12">
    <location>
        <begin position="78"/>
        <end position="190"/>
    </location>
</feature>
<evidence type="ECO:0000256" key="2">
    <source>
        <dbReference type="ARBA" id="ARBA00022723"/>
    </source>
</evidence>
<keyword evidence="5" id="KW-0862">Zinc</keyword>
<dbReference type="AlphaFoldDB" id="A0A6J1ZKS2"/>
<reference evidence="14" key="1">
    <citation type="submission" date="2025-08" db="UniProtKB">
        <authorList>
            <consortium name="RefSeq"/>
        </authorList>
    </citation>
    <scope>IDENTIFICATION</scope>
    <source>
        <tissue evidence="14">Blood</tissue>
    </source>
</reference>
<dbReference type="CDD" id="cd19214">
    <property type="entry name" value="PR-SET_PRDM3"/>
    <property type="match status" value="1"/>
</dbReference>
<dbReference type="InterPro" id="IPR013087">
    <property type="entry name" value="Znf_C2H2_type"/>
</dbReference>
<dbReference type="FunFam" id="3.30.160.60:FF:000150">
    <property type="entry name" value="Mds1 and evi1 complex locus protein"/>
    <property type="match status" value="1"/>
</dbReference>
<keyword evidence="3" id="KW-0677">Repeat</keyword>
<evidence type="ECO:0000256" key="1">
    <source>
        <dbReference type="ARBA" id="ARBA00004123"/>
    </source>
</evidence>
<dbReference type="Pfam" id="PF00096">
    <property type="entry name" value="zf-C2H2"/>
    <property type="match status" value="6"/>
</dbReference>
<feature type="compositionally biased region" description="Basic and acidic residues" evidence="10">
    <location>
        <begin position="728"/>
        <end position="743"/>
    </location>
</feature>
<keyword evidence="8" id="KW-0539">Nucleus</keyword>
<dbReference type="RefSeq" id="XP_026917274.1">
    <property type="nucleotide sequence ID" value="XM_027061473.2"/>
</dbReference>
<dbReference type="Pfam" id="PF21549">
    <property type="entry name" value="PRDM2_PR"/>
    <property type="match status" value="1"/>
</dbReference>
<dbReference type="SUPFAM" id="SSF57667">
    <property type="entry name" value="beta-beta-alpha zinc fingers"/>
    <property type="match status" value="4"/>
</dbReference>
<dbReference type="InterPro" id="IPR046341">
    <property type="entry name" value="SET_dom_sf"/>
</dbReference>
<evidence type="ECO:0000256" key="3">
    <source>
        <dbReference type="ARBA" id="ARBA00022737"/>
    </source>
</evidence>
<feature type="compositionally biased region" description="Polar residues" evidence="10">
    <location>
        <begin position="37"/>
        <end position="55"/>
    </location>
</feature>
<feature type="domain" description="C2H2-type" evidence="11">
    <location>
        <begin position="263"/>
        <end position="290"/>
    </location>
</feature>
<evidence type="ECO:0000256" key="10">
    <source>
        <dbReference type="SAM" id="MobiDB-lite"/>
    </source>
</evidence>
<feature type="domain" description="C2H2-type" evidence="11">
    <location>
        <begin position="349"/>
        <end position="376"/>
    </location>
</feature>
<dbReference type="GO" id="GO:0005634">
    <property type="term" value="C:nucleus"/>
    <property type="evidence" value="ECO:0007669"/>
    <property type="project" value="UniProtKB-SubCell"/>
</dbReference>
<evidence type="ECO:0000256" key="6">
    <source>
        <dbReference type="ARBA" id="ARBA00023015"/>
    </source>
</evidence>
<evidence type="ECO:0000256" key="5">
    <source>
        <dbReference type="ARBA" id="ARBA00022833"/>
    </source>
</evidence>
<dbReference type="InterPro" id="IPR036236">
    <property type="entry name" value="Znf_C2H2_sf"/>
</dbReference>
<dbReference type="FunFam" id="3.30.160.60:FF:000192">
    <property type="entry name" value="Mds1 and evi1 complex locus protein"/>
    <property type="match status" value="1"/>
</dbReference>
<gene>
    <name evidence="14" type="primary">MECOM</name>
</gene>
<feature type="region of interest" description="Disordered" evidence="10">
    <location>
        <begin position="676"/>
        <end position="696"/>
    </location>
</feature>
<evidence type="ECO:0000313" key="14">
    <source>
        <dbReference type="RefSeq" id="XP_026917274.1"/>
    </source>
</evidence>
<feature type="compositionally biased region" description="Polar residues" evidence="10">
    <location>
        <begin position="455"/>
        <end position="464"/>
    </location>
</feature>
<dbReference type="PANTHER" id="PTHR16515:SF66">
    <property type="entry name" value="C2H2-TYPE DOMAIN-CONTAINING PROTEIN"/>
    <property type="match status" value="1"/>
</dbReference>
<dbReference type="SUPFAM" id="SSF82199">
    <property type="entry name" value="SET domain"/>
    <property type="match status" value="1"/>
</dbReference>
<dbReference type="PROSITE" id="PS50280">
    <property type="entry name" value="SET"/>
    <property type="match status" value="1"/>
</dbReference>
<feature type="compositionally biased region" description="Basic and acidic residues" evidence="10">
    <location>
        <begin position="466"/>
        <end position="480"/>
    </location>
</feature>
<name>A0A6J1ZKS2_ACIJB</name>
<dbReference type="InterPro" id="IPR050331">
    <property type="entry name" value="Zinc_finger"/>
</dbReference>
<feature type="region of interest" description="Disordered" evidence="10">
    <location>
        <begin position="28"/>
        <end position="58"/>
    </location>
</feature>
<keyword evidence="7" id="KW-0804">Transcription</keyword>
<feature type="region of interest" description="Disordered" evidence="10">
    <location>
        <begin position="392"/>
        <end position="498"/>
    </location>
</feature>
<dbReference type="PROSITE" id="PS50157">
    <property type="entry name" value="ZINC_FINGER_C2H2_2"/>
    <property type="match status" value="8"/>
</dbReference>
<feature type="domain" description="C2H2-type" evidence="11">
    <location>
        <begin position="598"/>
        <end position="625"/>
    </location>
</feature>
<dbReference type="Gene3D" id="3.30.160.60">
    <property type="entry name" value="Classic Zinc Finger"/>
    <property type="match status" value="7"/>
</dbReference>
<dbReference type="GeneID" id="106990036"/>
<dbReference type="FunFam" id="2.170.270.10:FF:000025">
    <property type="entry name" value="MDS1 and EVI1 complex locus protein isoform X1"/>
    <property type="match status" value="1"/>
</dbReference>
<dbReference type="FunFam" id="3.30.160.60:FF:000159">
    <property type="entry name" value="Mds1 and evi1 complex locus protein"/>
    <property type="match status" value="1"/>
</dbReference>
<feature type="compositionally biased region" description="Polar residues" evidence="10">
    <location>
        <begin position="717"/>
        <end position="727"/>
    </location>
</feature>
<feature type="compositionally biased region" description="Pro residues" evidence="10">
    <location>
        <begin position="432"/>
        <end position="441"/>
    </location>
</feature>
<dbReference type="GO" id="GO:0008270">
    <property type="term" value="F:zinc ion binding"/>
    <property type="evidence" value="ECO:0007669"/>
    <property type="project" value="UniProtKB-KW"/>
</dbReference>
<proteinExistence type="predicted"/>
<evidence type="ECO:0000256" key="7">
    <source>
        <dbReference type="ARBA" id="ARBA00023163"/>
    </source>
</evidence>
<feature type="domain" description="C2H2-type" evidence="11">
    <location>
        <begin position="291"/>
        <end position="318"/>
    </location>
</feature>
<dbReference type="PROSITE" id="PS00028">
    <property type="entry name" value="ZINC_FINGER_C2H2_1"/>
    <property type="match status" value="6"/>
</dbReference>
<dbReference type="FunFam" id="3.30.160.60:FF:000717">
    <property type="entry name" value="MDS1 and EVI1 complex locus protein EVI1-A"/>
    <property type="match status" value="1"/>
</dbReference>
<protein>
    <submittedName>
        <fullName evidence="14">Histone-lysine N-methyltransferase MECOM isoform X8</fullName>
    </submittedName>
</protein>
<dbReference type="InterPro" id="IPR001214">
    <property type="entry name" value="SET_dom"/>
</dbReference>
<dbReference type="FunFam" id="3.30.160.60:FF:000112">
    <property type="entry name" value="Mds1 and evi1 complex locus protein"/>
    <property type="match status" value="1"/>
</dbReference>
<evidence type="ECO:0000256" key="4">
    <source>
        <dbReference type="ARBA" id="ARBA00022771"/>
    </source>
</evidence>
<dbReference type="GO" id="GO:0010468">
    <property type="term" value="P:regulation of gene expression"/>
    <property type="evidence" value="ECO:0007669"/>
    <property type="project" value="TreeGrafter"/>
</dbReference>
<accession>A0A6J1ZKS2</accession>
<evidence type="ECO:0000256" key="9">
    <source>
        <dbReference type="PROSITE-ProRule" id="PRU00042"/>
    </source>
</evidence>
<evidence type="ECO:0000259" key="11">
    <source>
        <dbReference type="PROSITE" id="PS50157"/>
    </source>
</evidence>
<organism evidence="13 14">
    <name type="scientific">Acinonyx jubatus</name>
    <name type="common">Cheetah</name>
    <dbReference type="NCBI Taxonomy" id="32536"/>
    <lineage>
        <taxon>Eukaryota</taxon>
        <taxon>Metazoa</taxon>
        <taxon>Chordata</taxon>
        <taxon>Craniata</taxon>
        <taxon>Vertebrata</taxon>
        <taxon>Euteleostomi</taxon>
        <taxon>Mammalia</taxon>
        <taxon>Eutheria</taxon>
        <taxon>Laurasiatheria</taxon>
        <taxon>Carnivora</taxon>
        <taxon>Feliformia</taxon>
        <taxon>Felidae</taxon>
        <taxon>Felinae</taxon>
        <taxon>Acinonyx</taxon>
    </lineage>
</organism>
<feature type="domain" description="C2H2-type" evidence="11">
    <location>
        <begin position="655"/>
        <end position="682"/>
    </location>
</feature>
<feature type="compositionally biased region" description="Acidic residues" evidence="10">
    <location>
        <begin position="752"/>
        <end position="772"/>
    </location>
</feature>
<dbReference type="GO" id="GO:0046974">
    <property type="term" value="F:histone H3K9 methyltransferase activity"/>
    <property type="evidence" value="ECO:0007669"/>
    <property type="project" value="InterPro"/>
</dbReference>
<feature type="domain" description="C2H2-type" evidence="11">
    <location>
        <begin position="319"/>
        <end position="348"/>
    </location>
</feature>
<feature type="domain" description="C2H2-type" evidence="11">
    <location>
        <begin position="626"/>
        <end position="654"/>
    </location>
</feature>
<feature type="domain" description="C2H2-type" evidence="11">
    <location>
        <begin position="209"/>
        <end position="237"/>
    </location>
</feature>
<feature type="region of interest" description="Disordered" evidence="10">
    <location>
        <begin position="717"/>
        <end position="793"/>
    </location>
</feature>
<dbReference type="Gene3D" id="2.170.270.10">
    <property type="entry name" value="SET domain"/>
    <property type="match status" value="1"/>
</dbReference>
<evidence type="ECO:0000259" key="12">
    <source>
        <dbReference type="PROSITE" id="PS50280"/>
    </source>
</evidence>
<dbReference type="PANTHER" id="PTHR16515">
    <property type="entry name" value="PR DOMAIN ZINC FINGER PROTEIN"/>
    <property type="match status" value="1"/>
</dbReference>
<evidence type="ECO:0000256" key="8">
    <source>
        <dbReference type="ARBA" id="ARBA00023242"/>
    </source>
</evidence>
<dbReference type="FunFam" id="3.30.160.60:FF:000929">
    <property type="entry name" value="Uncharacterized protein, isoform B"/>
    <property type="match status" value="1"/>
</dbReference>
<feature type="compositionally biased region" description="Polar residues" evidence="10">
    <location>
        <begin position="680"/>
        <end position="691"/>
    </location>
</feature>
<dbReference type="CTD" id="2122"/>
<dbReference type="InterPro" id="IPR044411">
    <property type="entry name" value="PRDM3_PR-SET"/>
</dbReference>